<reference evidence="1 2" key="1">
    <citation type="submission" date="2019-03" db="EMBL/GenBank/DDBJ databases">
        <title>Genomic Encyclopedia of Type Strains, Phase IV (KMG-IV): sequencing the most valuable type-strain genomes for metagenomic binning, comparative biology and taxonomic classification.</title>
        <authorList>
            <person name="Goeker M."/>
        </authorList>
    </citation>
    <scope>NUCLEOTIDE SEQUENCE [LARGE SCALE GENOMIC DNA]</scope>
    <source>
        <strain evidence="1 2">DSM 7445</strain>
    </source>
</reference>
<gene>
    <name evidence="1" type="ORF">EDC30_1219</name>
</gene>
<organism evidence="1 2">
    <name type="scientific">Paucimonas lemoignei</name>
    <name type="common">Pseudomonas lemoignei</name>
    <dbReference type="NCBI Taxonomy" id="29443"/>
    <lineage>
        <taxon>Bacteria</taxon>
        <taxon>Pseudomonadati</taxon>
        <taxon>Pseudomonadota</taxon>
        <taxon>Betaproteobacteria</taxon>
        <taxon>Burkholderiales</taxon>
        <taxon>Burkholderiaceae</taxon>
        <taxon>Paucimonas</taxon>
    </lineage>
</organism>
<evidence type="ECO:0000313" key="1">
    <source>
        <dbReference type="EMBL" id="TCS32585.1"/>
    </source>
</evidence>
<dbReference type="RefSeq" id="WP_132260443.1">
    <property type="nucleotide sequence ID" value="NZ_SLZQ01000021.1"/>
</dbReference>
<dbReference type="OrthoDB" id="8778357at2"/>
<dbReference type="EMBL" id="SLZQ01000021">
    <property type="protein sequence ID" value="TCS32585.1"/>
    <property type="molecule type" value="Genomic_DNA"/>
</dbReference>
<proteinExistence type="predicted"/>
<dbReference type="AlphaFoldDB" id="A0A4R3HTS9"/>
<name>A0A4R3HTS9_PAULE</name>
<keyword evidence="2" id="KW-1185">Reference proteome</keyword>
<dbReference type="Proteomes" id="UP000295382">
    <property type="component" value="Unassembled WGS sequence"/>
</dbReference>
<accession>A0A4R3HTS9</accession>
<protein>
    <submittedName>
        <fullName evidence="1">Uncharacterized protein</fullName>
    </submittedName>
</protein>
<comment type="caution">
    <text evidence="1">The sequence shown here is derived from an EMBL/GenBank/DDBJ whole genome shotgun (WGS) entry which is preliminary data.</text>
</comment>
<sequence>MDHQPVEYKGYTILPIAIPEGEDLYFGGYEISKDGKVVRVRKKTMPGFFYRDAALTDSIEHAKLEIENLVAMQEHDD</sequence>
<evidence type="ECO:0000313" key="2">
    <source>
        <dbReference type="Proteomes" id="UP000295382"/>
    </source>
</evidence>